<dbReference type="Pfam" id="PF00096">
    <property type="entry name" value="zf-C2H2"/>
    <property type="match status" value="1"/>
</dbReference>
<evidence type="ECO:0000256" key="6">
    <source>
        <dbReference type="SAM" id="MobiDB-lite"/>
    </source>
</evidence>
<dbReference type="SMART" id="SM00355">
    <property type="entry name" value="ZnF_C2H2"/>
    <property type="match status" value="2"/>
</dbReference>
<accession>L2GLC4</accession>
<keyword evidence="2" id="KW-0677">Repeat</keyword>
<keyword evidence="9" id="KW-1185">Reference proteome</keyword>
<feature type="domain" description="C2H2-type" evidence="7">
    <location>
        <begin position="103"/>
        <end position="133"/>
    </location>
</feature>
<evidence type="ECO:0000256" key="4">
    <source>
        <dbReference type="ARBA" id="ARBA00022833"/>
    </source>
</evidence>
<proteinExistence type="predicted"/>
<feature type="domain" description="C2H2-type" evidence="7">
    <location>
        <begin position="139"/>
        <end position="169"/>
    </location>
</feature>
<dbReference type="OMA" id="MEYNDHA"/>
<dbReference type="Proteomes" id="UP000011082">
    <property type="component" value="Unassembled WGS sequence"/>
</dbReference>
<dbReference type="RefSeq" id="XP_007604757.1">
    <property type="nucleotide sequence ID" value="XM_007604695.1"/>
</dbReference>
<evidence type="ECO:0000256" key="5">
    <source>
        <dbReference type="PROSITE-ProRule" id="PRU00042"/>
    </source>
</evidence>
<evidence type="ECO:0000256" key="3">
    <source>
        <dbReference type="ARBA" id="ARBA00022771"/>
    </source>
</evidence>
<dbReference type="InterPro" id="IPR013087">
    <property type="entry name" value="Znf_C2H2_type"/>
</dbReference>
<dbReference type="AlphaFoldDB" id="L2GLC4"/>
<protein>
    <recommendedName>
        <fullName evidence="7">C2H2-type domain-containing protein</fullName>
    </recommendedName>
</protein>
<dbReference type="EMBL" id="JH370140">
    <property type="protein sequence ID" value="ELA41678.1"/>
    <property type="molecule type" value="Genomic_DNA"/>
</dbReference>
<dbReference type="PANTHER" id="PTHR23057:SF0">
    <property type="entry name" value="JUXTAPOSED WITH ANOTHER ZINC FINGER PROTEIN 1"/>
    <property type="match status" value="1"/>
</dbReference>
<dbReference type="InParanoid" id="L2GLC4"/>
<sequence>MGAFQNSYNYESLLENLRATHDTRKRRFEEKKHLMSDEDKTFEKFLFSLEADVLARKDIPEKEVVQFNFDELMNEISGVDVQDYSDQTRDFETSSGNGSERKHTCTHPGCNKSYTSSHGLKYHLLHGHSKDKENVYKPFVCTIPKCGKAYRNSNGLKYHMANAHSRNAKQ</sequence>
<evidence type="ECO:0000256" key="2">
    <source>
        <dbReference type="ARBA" id="ARBA00022737"/>
    </source>
</evidence>
<gene>
    <name evidence="8" type="ORF">VICG_01311</name>
</gene>
<keyword evidence="4" id="KW-0862">Zinc</keyword>
<feature type="region of interest" description="Disordered" evidence="6">
    <location>
        <begin position="88"/>
        <end position="110"/>
    </location>
</feature>
<dbReference type="Gene3D" id="3.30.160.60">
    <property type="entry name" value="Classic Zinc Finger"/>
    <property type="match status" value="2"/>
</dbReference>
<dbReference type="InterPro" id="IPR036236">
    <property type="entry name" value="Znf_C2H2_sf"/>
</dbReference>
<reference evidence="9" key="1">
    <citation type="submission" date="2011-05" db="EMBL/GenBank/DDBJ databases">
        <title>The genome sequence of Vittaforma corneae strain ATCC 50505.</title>
        <authorList>
            <consortium name="The Broad Institute Genome Sequencing Platform"/>
            <person name="Cuomo C."/>
            <person name="Didier E."/>
            <person name="Bowers L."/>
            <person name="Young S.K."/>
            <person name="Zeng Q."/>
            <person name="Gargeya S."/>
            <person name="Fitzgerald M."/>
            <person name="Haas B."/>
            <person name="Abouelleil A."/>
            <person name="Alvarado L."/>
            <person name="Arachchi H.M."/>
            <person name="Berlin A."/>
            <person name="Chapman S.B."/>
            <person name="Gearin G."/>
            <person name="Goldberg J."/>
            <person name="Griggs A."/>
            <person name="Gujja S."/>
            <person name="Hansen M."/>
            <person name="Heiman D."/>
            <person name="Howarth C."/>
            <person name="Larimer J."/>
            <person name="Lui A."/>
            <person name="MacDonald P.J.P."/>
            <person name="McCowen C."/>
            <person name="Montmayeur A."/>
            <person name="Murphy C."/>
            <person name="Neiman D."/>
            <person name="Pearson M."/>
            <person name="Priest M."/>
            <person name="Roberts A."/>
            <person name="Saif S."/>
            <person name="Shea T."/>
            <person name="Sisk P."/>
            <person name="Stolte C."/>
            <person name="Sykes S."/>
            <person name="Wortman J."/>
            <person name="Nusbaum C."/>
            <person name="Birren B."/>
        </authorList>
    </citation>
    <scope>NUCLEOTIDE SEQUENCE [LARGE SCALE GENOMIC DNA]</scope>
    <source>
        <strain evidence="9">ATCC 50505</strain>
    </source>
</reference>
<dbReference type="VEuPathDB" id="MicrosporidiaDB:VICG_01311"/>
<evidence type="ECO:0000259" key="7">
    <source>
        <dbReference type="PROSITE" id="PS50157"/>
    </source>
</evidence>
<dbReference type="SUPFAM" id="SSF57667">
    <property type="entry name" value="beta-beta-alpha zinc fingers"/>
    <property type="match status" value="1"/>
</dbReference>
<dbReference type="HOGENOM" id="CLU_1643697_0_0_1"/>
<evidence type="ECO:0000313" key="9">
    <source>
        <dbReference type="Proteomes" id="UP000011082"/>
    </source>
</evidence>
<keyword evidence="3 5" id="KW-0863">Zinc-finger</keyword>
<dbReference type="GeneID" id="19882022"/>
<dbReference type="STRING" id="993615.L2GLC4"/>
<keyword evidence="1" id="KW-0479">Metal-binding</keyword>
<organism evidence="8 9">
    <name type="scientific">Vittaforma corneae (strain ATCC 50505)</name>
    <name type="common">Microsporidian parasite</name>
    <name type="synonym">Nosema corneum</name>
    <dbReference type="NCBI Taxonomy" id="993615"/>
    <lineage>
        <taxon>Eukaryota</taxon>
        <taxon>Fungi</taxon>
        <taxon>Fungi incertae sedis</taxon>
        <taxon>Microsporidia</taxon>
        <taxon>Nosematidae</taxon>
        <taxon>Vittaforma</taxon>
    </lineage>
</organism>
<dbReference type="PANTHER" id="PTHR23057">
    <property type="entry name" value="JUXTAPOSED WITH ANOTHER ZINC FINGER PROTEIN 1"/>
    <property type="match status" value="1"/>
</dbReference>
<dbReference type="GO" id="GO:0005634">
    <property type="term" value="C:nucleus"/>
    <property type="evidence" value="ECO:0007669"/>
    <property type="project" value="TreeGrafter"/>
</dbReference>
<dbReference type="InterPro" id="IPR051580">
    <property type="entry name" value="ZnF-Chromatin_assoc"/>
</dbReference>
<name>L2GLC4_VITCO</name>
<evidence type="ECO:0000256" key="1">
    <source>
        <dbReference type="ARBA" id="ARBA00022723"/>
    </source>
</evidence>
<dbReference type="PROSITE" id="PS00028">
    <property type="entry name" value="ZINC_FINGER_C2H2_1"/>
    <property type="match status" value="2"/>
</dbReference>
<dbReference type="PROSITE" id="PS50157">
    <property type="entry name" value="ZINC_FINGER_C2H2_2"/>
    <property type="match status" value="2"/>
</dbReference>
<evidence type="ECO:0000313" key="8">
    <source>
        <dbReference type="EMBL" id="ELA41678.1"/>
    </source>
</evidence>
<dbReference type="OrthoDB" id="3269380at2759"/>
<dbReference type="GO" id="GO:0008270">
    <property type="term" value="F:zinc ion binding"/>
    <property type="evidence" value="ECO:0007669"/>
    <property type="project" value="UniProtKB-KW"/>
</dbReference>